<evidence type="ECO:0000313" key="2">
    <source>
        <dbReference type="EMBL" id="MFC4397704.1"/>
    </source>
</evidence>
<dbReference type="RefSeq" id="WP_376978973.1">
    <property type="nucleotide sequence ID" value="NZ_JBHSDQ010000008.1"/>
</dbReference>
<evidence type="ECO:0000256" key="1">
    <source>
        <dbReference type="SAM" id="MobiDB-lite"/>
    </source>
</evidence>
<gene>
    <name evidence="2" type="ORF">ACFO0G_16515</name>
</gene>
<feature type="compositionally biased region" description="Low complexity" evidence="1">
    <location>
        <begin position="16"/>
        <end position="25"/>
    </location>
</feature>
<protein>
    <submittedName>
        <fullName evidence="2">Uncharacterized protein</fullName>
    </submittedName>
</protein>
<feature type="compositionally biased region" description="Basic and acidic residues" evidence="1">
    <location>
        <begin position="111"/>
        <end position="120"/>
    </location>
</feature>
<proteinExistence type="predicted"/>
<feature type="non-terminal residue" evidence="2">
    <location>
        <position position="1"/>
    </location>
</feature>
<feature type="region of interest" description="Disordered" evidence="1">
    <location>
        <begin position="87"/>
        <end position="129"/>
    </location>
</feature>
<organism evidence="2 3">
    <name type="scientific">Arthrobacter sedimenti</name>
    <dbReference type="NCBI Taxonomy" id="2694931"/>
    <lineage>
        <taxon>Bacteria</taxon>
        <taxon>Bacillati</taxon>
        <taxon>Actinomycetota</taxon>
        <taxon>Actinomycetes</taxon>
        <taxon>Micrococcales</taxon>
        <taxon>Micrococcaceae</taxon>
        <taxon>Arthrobacter</taxon>
    </lineage>
</organism>
<comment type="caution">
    <text evidence="2">The sequence shown here is derived from an EMBL/GenBank/DDBJ whole genome shotgun (WGS) entry which is preliminary data.</text>
</comment>
<keyword evidence="3" id="KW-1185">Reference proteome</keyword>
<sequence>YIIGINKLGTLLSSQTTDTPGTTQTKHSGSLRSNFSNLPDPPQLCKPAIQRTKLQKNRAPPITGTPQKRTIFQAVIKGGWPLFFRFSGGDSENNTRTQPPPQIGHSMGKIRGIEGHERPLGHPSRLPPS</sequence>
<feature type="region of interest" description="Disordered" evidence="1">
    <location>
        <begin position="15"/>
        <end position="42"/>
    </location>
</feature>
<feature type="compositionally biased region" description="Polar residues" evidence="1">
    <location>
        <begin position="26"/>
        <end position="37"/>
    </location>
</feature>
<dbReference type="Proteomes" id="UP001595778">
    <property type="component" value="Unassembled WGS sequence"/>
</dbReference>
<accession>A0ABV8WMJ9</accession>
<reference evidence="3" key="1">
    <citation type="journal article" date="2019" name="Int. J. Syst. Evol. Microbiol.">
        <title>The Global Catalogue of Microorganisms (GCM) 10K type strain sequencing project: providing services to taxonomists for standard genome sequencing and annotation.</title>
        <authorList>
            <consortium name="The Broad Institute Genomics Platform"/>
            <consortium name="The Broad Institute Genome Sequencing Center for Infectious Disease"/>
            <person name="Wu L."/>
            <person name="Ma J."/>
        </authorList>
    </citation>
    <scope>NUCLEOTIDE SEQUENCE [LARGE SCALE GENOMIC DNA]</scope>
    <source>
        <strain evidence="3">PJ61</strain>
    </source>
</reference>
<dbReference type="EMBL" id="JBHSDQ010000008">
    <property type="protein sequence ID" value="MFC4397704.1"/>
    <property type="molecule type" value="Genomic_DNA"/>
</dbReference>
<name>A0ABV8WMJ9_9MICC</name>
<evidence type="ECO:0000313" key="3">
    <source>
        <dbReference type="Proteomes" id="UP001595778"/>
    </source>
</evidence>